<reference evidence="2" key="1">
    <citation type="submission" date="2020-03" db="EMBL/GenBank/DDBJ databases">
        <title>Draft Genome Sequence of Cylindrodendrum hubeiense.</title>
        <authorList>
            <person name="Buettner E."/>
            <person name="Kellner H."/>
        </authorList>
    </citation>
    <scope>NUCLEOTIDE SEQUENCE</scope>
    <source>
        <strain evidence="2">IHI 201604</strain>
    </source>
</reference>
<evidence type="ECO:0000313" key="2">
    <source>
        <dbReference type="EMBL" id="KAF7543468.1"/>
    </source>
</evidence>
<organism evidence="2 3">
    <name type="scientific">Cylindrodendrum hubeiense</name>
    <dbReference type="NCBI Taxonomy" id="595255"/>
    <lineage>
        <taxon>Eukaryota</taxon>
        <taxon>Fungi</taxon>
        <taxon>Dikarya</taxon>
        <taxon>Ascomycota</taxon>
        <taxon>Pezizomycotina</taxon>
        <taxon>Sordariomycetes</taxon>
        <taxon>Hypocreomycetidae</taxon>
        <taxon>Hypocreales</taxon>
        <taxon>Nectriaceae</taxon>
        <taxon>Cylindrodendrum</taxon>
    </lineage>
</organism>
<dbReference type="AlphaFoldDB" id="A0A9P5L715"/>
<dbReference type="OrthoDB" id="5130600at2759"/>
<accession>A0A9P5L715</accession>
<comment type="caution">
    <text evidence="2">The sequence shown here is derived from an EMBL/GenBank/DDBJ whole genome shotgun (WGS) entry which is preliminary data.</text>
</comment>
<dbReference type="Proteomes" id="UP000722485">
    <property type="component" value="Unassembled WGS sequence"/>
</dbReference>
<sequence>MRKTRQRTRENTQRAASGDGKKEDDCSPQKRRRGPSNATATESSAAGSSSEMPGPSSAQAPPSDLKKEPGSILKSLSTIGPSVDAIESNEAQKLWKGKLWHHELIAIVTHCILSLPDDDAVCFHFWEDLHKAIEHFAETLSGNLLWNDLDESTQEKFNSWTPDAYKVFGIYDGGHKFFTSWVWRILADSIFNSKSPKIKWASSYFKAQHEMENFVLDAESQLCLDRLATFAVILEMNMARRLANPQLIFHHPETKQISGFEFQPEIDGWELAAMLHERHAFFRCTEEEEIAENRSYQLSHAGRTVDFVVAPMVIVPHFCKLYKDQFIGAPMVVCVDWVAAYDKDVEKEERKKEAKAAEKTAAKEKESENGKGKGKVEEKGREKGKMEAQ</sequence>
<dbReference type="EMBL" id="JAANBB010000364">
    <property type="protein sequence ID" value="KAF7543468.1"/>
    <property type="molecule type" value="Genomic_DNA"/>
</dbReference>
<keyword evidence="3" id="KW-1185">Reference proteome</keyword>
<gene>
    <name evidence="2" type="ORF">G7Z17_g10716</name>
</gene>
<feature type="region of interest" description="Disordered" evidence="1">
    <location>
        <begin position="346"/>
        <end position="389"/>
    </location>
</feature>
<feature type="region of interest" description="Disordered" evidence="1">
    <location>
        <begin position="1"/>
        <end position="70"/>
    </location>
</feature>
<name>A0A9P5L715_9HYPO</name>
<evidence type="ECO:0000313" key="3">
    <source>
        <dbReference type="Proteomes" id="UP000722485"/>
    </source>
</evidence>
<feature type="compositionally biased region" description="Low complexity" evidence="1">
    <location>
        <begin position="38"/>
        <end position="58"/>
    </location>
</feature>
<protein>
    <submittedName>
        <fullName evidence="2">Uncharacterized protein</fullName>
    </submittedName>
</protein>
<proteinExistence type="predicted"/>
<evidence type="ECO:0000256" key="1">
    <source>
        <dbReference type="SAM" id="MobiDB-lite"/>
    </source>
</evidence>
<feature type="compositionally biased region" description="Basic and acidic residues" evidence="1">
    <location>
        <begin position="19"/>
        <end position="28"/>
    </location>
</feature>